<comment type="subcellular location">
    <subcellularLocation>
        <location evidence="2">Cell membrane</location>
    </subcellularLocation>
</comment>
<dbReference type="Gene3D" id="3.30.565.10">
    <property type="entry name" value="Histidine kinase-like ATPase, C-terminal domain"/>
    <property type="match status" value="1"/>
</dbReference>
<protein>
    <recommendedName>
        <fullName evidence="11">Circadian input-output histidine kinase CikA</fullName>
        <ecNumber evidence="4">2.7.13.3</ecNumber>
    </recommendedName>
</protein>
<dbReference type="CDD" id="cd16922">
    <property type="entry name" value="HATPase_EvgS-ArcB-TorS-like"/>
    <property type="match status" value="1"/>
</dbReference>
<dbReference type="InterPro" id="IPR036097">
    <property type="entry name" value="HisK_dim/P_sf"/>
</dbReference>
<dbReference type="SUPFAM" id="SSF47384">
    <property type="entry name" value="Homodimeric domain of signal transducing histidine kinase"/>
    <property type="match status" value="1"/>
</dbReference>
<evidence type="ECO:0000256" key="5">
    <source>
        <dbReference type="ARBA" id="ARBA00022553"/>
    </source>
</evidence>
<dbReference type="PROSITE" id="PS50109">
    <property type="entry name" value="HIS_KIN"/>
    <property type="match status" value="1"/>
</dbReference>
<comment type="catalytic activity">
    <reaction evidence="1">
        <text>ATP + protein L-histidine = ADP + protein N-phospho-L-histidine.</text>
        <dbReference type="EC" id="2.7.13.3"/>
    </reaction>
</comment>
<dbReference type="CDD" id="cd06225">
    <property type="entry name" value="HAMP"/>
    <property type="match status" value="1"/>
</dbReference>
<dbReference type="SMART" id="SM00387">
    <property type="entry name" value="HATPase_c"/>
    <property type="match status" value="1"/>
</dbReference>
<dbReference type="OrthoDB" id="9786919at2"/>
<feature type="domain" description="HAMP" evidence="14">
    <location>
        <begin position="230"/>
        <end position="283"/>
    </location>
</feature>
<keyword evidence="12" id="KW-0472">Membrane</keyword>
<dbReference type="Pfam" id="PF11845">
    <property type="entry name" value="Tll0287-like"/>
    <property type="match status" value="1"/>
</dbReference>
<comment type="caution">
    <text evidence="15">The sequence shown here is derived from an EMBL/GenBank/DDBJ whole genome shotgun (WGS) entry which is preliminary data.</text>
</comment>
<reference evidence="16" key="1">
    <citation type="submission" date="2018-05" db="EMBL/GenBank/DDBJ databases">
        <title>Genome Sequencing of selected type strains of the family Eggerthellaceae.</title>
        <authorList>
            <person name="Danylec N."/>
            <person name="Stoll D.A."/>
            <person name="Doetsch A."/>
            <person name="Huch M."/>
        </authorList>
    </citation>
    <scope>NUCLEOTIDE SEQUENCE [LARGE SCALE GENOMIC DNA]</scope>
    <source>
        <strain evidence="16">DSM 16106</strain>
    </source>
</reference>
<keyword evidence="9 12" id="KW-1133">Transmembrane helix</keyword>
<dbReference type="InterPro" id="IPR003660">
    <property type="entry name" value="HAMP_dom"/>
</dbReference>
<dbReference type="PROSITE" id="PS50885">
    <property type="entry name" value="HAMP"/>
    <property type="match status" value="1"/>
</dbReference>
<dbReference type="Pfam" id="PF00672">
    <property type="entry name" value="HAMP"/>
    <property type="match status" value="1"/>
</dbReference>
<dbReference type="RefSeq" id="WP_123191986.1">
    <property type="nucleotide sequence ID" value="NZ_QICD01000008.1"/>
</dbReference>
<evidence type="ECO:0000259" key="13">
    <source>
        <dbReference type="PROSITE" id="PS50109"/>
    </source>
</evidence>
<dbReference type="InterPro" id="IPR003661">
    <property type="entry name" value="HisK_dim/P_dom"/>
</dbReference>
<dbReference type="SMART" id="SM00388">
    <property type="entry name" value="HisKA"/>
    <property type="match status" value="1"/>
</dbReference>
<evidence type="ECO:0000256" key="6">
    <source>
        <dbReference type="ARBA" id="ARBA00022679"/>
    </source>
</evidence>
<gene>
    <name evidence="15" type="ORF">DMP08_05680</name>
</gene>
<evidence type="ECO:0000256" key="10">
    <source>
        <dbReference type="ARBA" id="ARBA00023012"/>
    </source>
</evidence>
<keyword evidence="6" id="KW-0808">Transferase</keyword>
<evidence type="ECO:0000256" key="7">
    <source>
        <dbReference type="ARBA" id="ARBA00022692"/>
    </source>
</evidence>
<dbReference type="GO" id="GO:0005886">
    <property type="term" value="C:plasma membrane"/>
    <property type="evidence" value="ECO:0007669"/>
    <property type="project" value="UniProtKB-SubCell"/>
</dbReference>
<name>A0A3N0BCZ7_9ACTN</name>
<dbReference type="Gene3D" id="1.10.287.130">
    <property type="match status" value="1"/>
</dbReference>
<keyword evidence="5" id="KW-0597">Phosphoprotein</keyword>
<evidence type="ECO:0000256" key="8">
    <source>
        <dbReference type="ARBA" id="ARBA00022777"/>
    </source>
</evidence>
<comment type="similarity">
    <text evidence="3">In the N-terminal section; belongs to the phytochrome family.</text>
</comment>
<dbReference type="EMBL" id="QICD01000008">
    <property type="protein sequence ID" value="RNL45058.1"/>
    <property type="molecule type" value="Genomic_DNA"/>
</dbReference>
<keyword evidence="8 15" id="KW-0418">Kinase</keyword>
<evidence type="ECO:0000313" key="16">
    <source>
        <dbReference type="Proteomes" id="UP000278632"/>
    </source>
</evidence>
<keyword evidence="16" id="KW-1185">Reference proteome</keyword>
<evidence type="ECO:0000256" key="2">
    <source>
        <dbReference type="ARBA" id="ARBA00004236"/>
    </source>
</evidence>
<evidence type="ECO:0000256" key="3">
    <source>
        <dbReference type="ARBA" id="ARBA00006402"/>
    </source>
</evidence>
<keyword evidence="10" id="KW-0902">Two-component regulatory system</keyword>
<feature type="domain" description="Histidine kinase" evidence="13">
    <location>
        <begin position="330"/>
        <end position="550"/>
    </location>
</feature>
<dbReference type="InterPro" id="IPR050736">
    <property type="entry name" value="Sensor_HK_Regulatory"/>
</dbReference>
<dbReference type="Pfam" id="PF02518">
    <property type="entry name" value="HATPase_c"/>
    <property type="match status" value="1"/>
</dbReference>
<dbReference type="EC" id="2.7.13.3" evidence="4"/>
<dbReference type="InterPro" id="IPR036890">
    <property type="entry name" value="HATPase_C_sf"/>
</dbReference>
<dbReference type="SUPFAM" id="SSF55874">
    <property type="entry name" value="ATPase domain of HSP90 chaperone/DNA topoisomerase II/histidine kinase"/>
    <property type="match status" value="1"/>
</dbReference>
<dbReference type="InterPro" id="IPR021796">
    <property type="entry name" value="Tll0287-like_dom"/>
</dbReference>
<dbReference type="SMART" id="SM00304">
    <property type="entry name" value="HAMP"/>
    <property type="match status" value="1"/>
</dbReference>
<dbReference type="InterPro" id="IPR004358">
    <property type="entry name" value="Sig_transdc_His_kin-like_C"/>
</dbReference>
<dbReference type="Proteomes" id="UP000278632">
    <property type="component" value="Unassembled WGS sequence"/>
</dbReference>
<dbReference type="FunFam" id="3.30.565.10:FF:000010">
    <property type="entry name" value="Sensor histidine kinase RcsC"/>
    <property type="match status" value="1"/>
</dbReference>
<dbReference type="CDD" id="cd00082">
    <property type="entry name" value="HisKA"/>
    <property type="match status" value="1"/>
</dbReference>
<dbReference type="InterPro" id="IPR003594">
    <property type="entry name" value="HATPase_dom"/>
</dbReference>
<dbReference type="Pfam" id="PF00512">
    <property type="entry name" value="HisKA"/>
    <property type="match status" value="1"/>
</dbReference>
<proteinExistence type="inferred from homology"/>
<evidence type="ECO:0000256" key="11">
    <source>
        <dbReference type="ARBA" id="ARBA00074306"/>
    </source>
</evidence>
<accession>A0A3N0BCZ7</accession>
<evidence type="ECO:0000259" key="14">
    <source>
        <dbReference type="PROSITE" id="PS50885"/>
    </source>
</evidence>
<dbReference type="AlphaFoldDB" id="A0A3N0BCZ7"/>
<organism evidence="15 16">
    <name type="scientific">Paraeggerthella hongkongensis</name>
    <dbReference type="NCBI Taxonomy" id="230658"/>
    <lineage>
        <taxon>Bacteria</taxon>
        <taxon>Bacillati</taxon>
        <taxon>Actinomycetota</taxon>
        <taxon>Coriobacteriia</taxon>
        <taxon>Eggerthellales</taxon>
        <taxon>Eggerthellaceae</taxon>
        <taxon>Paraeggerthella</taxon>
    </lineage>
</organism>
<dbReference type="InterPro" id="IPR005467">
    <property type="entry name" value="His_kinase_dom"/>
</dbReference>
<dbReference type="PANTHER" id="PTHR43711:SF1">
    <property type="entry name" value="HISTIDINE KINASE 1"/>
    <property type="match status" value="1"/>
</dbReference>
<evidence type="ECO:0000256" key="4">
    <source>
        <dbReference type="ARBA" id="ARBA00012438"/>
    </source>
</evidence>
<evidence type="ECO:0000313" key="15">
    <source>
        <dbReference type="EMBL" id="RNL45058.1"/>
    </source>
</evidence>
<sequence>MRNIKLKTKFSVLMVVLFALFLGVNLVWTSHAQRVQTETELREKGQVLSQQMSAVWDFMSSNQDKFESTAYSKNGVYQGLHCAIAGRSIGKLFTIESGYETRFVNFNPRNQEDQPDAFEQKALTAFNEKPDTKEYYAVTEYKGREVFRYLAPMKIERSCLECHGGPKGEIDVTGYPKEGWEIDDIGGAISIVIPMDMYAAASRENIVQDVLFFVGLLIACLAIVYVALSHLVIRPLQRFRGGVARIQEGDLDVQLTDAESSLELNTLVGEFNTMAHELSDLYEGLESQVSERTAQLARANEVLKDHRVQLERANDRLRDDNRYKSEFLAMMSHELRTPLTSIIAFTELLNKERDPLDEREAETRREIEANSRALLLMINDILEMSRLDAGRILMSTEMVDLGDVVGMVQAVVQPLANHKAIRFACQIDPDVPLVRADFDKMRHVLENLCGNAVKFTHEEGSVDLHIGHHPECDQVWIEVADTGIGIAEKDQERIFERFVQADSSASRRYNGTGLGLALAKEYVEMHEGTISVESALGEGSVFVVRIPVGGTGE</sequence>
<dbReference type="PRINTS" id="PR00344">
    <property type="entry name" value="BCTRLSENSOR"/>
</dbReference>
<dbReference type="Gene3D" id="6.10.340.10">
    <property type="match status" value="1"/>
</dbReference>
<evidence type="ECO:0000256" key="12">
    <source>
        <dbReference type="SAM" id="Phobius"/>
    </source>
</evidence>
<evidence type="ECO:0000256" key="1">
    <source>
        <dbReference type="ARBA" id="ARBA00000085"/>
    </source>
</evidence>
<feature type="transmembrane region" description="Helical" evidence="12">
    <location>
        <begin position="210"/>
        <end position="233"/>
    </location>
</feature>
<keyword evidence="7 12" id="KW-0812">Transmembrane</keyword>
<dbReference type="SUPFAM" id="SSF158472">
    <property type="entry name" value="HAMP domain-like"/>
    <property type="match status" value="1"/>
</dbReference>
<dbReference type="PANTHER" id="PTHR43711">
    <property type="entry name" value="TWO-COMPONENT HISTIDINE KINASE"/>
    <property type="match status" value="1"/>
</dbReference>
<dbReference type="GO" id="GO:0000155">
    <property type="term" value="F:phosphorelay sensor kinase activity"/>
    <property type="evidence" value="ECO:0007669"/>
    <property type="project" value="InterPro"/>
</dbReference>
<evidence type="ECO:0000256" key="9">
    <source>
        <dbReference type="ARBA" id="ARBA00022989"/>
    </source>
</evidence>